<accession>A0A453KH15</accession>
<keyword evidence="1" id="KW-0472">Membrane</keyword>
<reference evidence="2" key="5">
    <citation type="journal article" date="2021" name="G3 (Bethesda)">
        <title>Aegilops tauschii genome assembly Aet v5.0 features greater sequence contiguity and improved annotation.</title>
        <authorList>
            <person name="Wang L."/>
            <person name="Zhu T."/>
            <person name="Rodriguez J.C."/>
            <person name="Deal K.R."/>
            <person name="Dubcovsky J."/>
            <person name="McGuire P.E."/>
            <person name="Lux T."/>
            <person name="Spannagl M."/>
            <person name="Mayer K.F.X."/>
            <person name="Baldrich P."/>
            <person name="Meyers B.C."/>
            <person name="Huo N."/>
            <person name="Gu Y.Q."/>
            <person name="Zhou H."/>
            <person name="Devos K.M."/>
            <person name="Bennetzen J.L."/>
            <person name="Unver T."/>
            <person name="Budak H."/>
            <person name="Gulick P.J."/>
            <person name="Galiba G."/>
            <person name="Kalapos B."/>
            <person name="Nelson D.R."/>
            <person name="Li P."/>
            <person name="You F.M."/>
            <person name="Luo M.C."/>
            <person name="Dvorak J."/>
        </authorList>
    </citation>
    <scope>NUCLEOTIDE SEQUENCE [LARGE SCALE GENOMIC DNA]</scope>
    <source>
        <strain evidence="2">cv. AL8/78</strain>
    </source>
</reference>
<sequence>MQKARGPPNELRLTFHSFPSMVSDFFYILIIMSC</sequence>
<reference evidence="3" key="1">
    <citation type="journal article" date="2014" name="Science">
        <title>Ancient hybridizations among the ancestral genomes of bread wheat.</title>
        <authorList>
            <consortium name="International Wheat Genome Sequencing Consortium,"/>
            <person name="Marcussen T."/>
            <person name="Sandve S.R."/>
            <person name="Heier L."/>
            <person name="Spannagl M."/>
            <person name="Pfeifer M."/>
            <person name="Jakobsen K.S."/>
            <person name="Wulff B.B."/>
            <person name="Steuernagel B."/>
            <person name="Mayer K.F."/>
            <person name="Olsen O.A."/>
        </authorList>
    </citation>
    <scope>NUCLEOTIDE SEQUENCE [LARGE SCALE GENOMIC DNA]</scope>
    <source>
        <strain evidence="3">cv. AL8/78</strain>
    </source>
</reference>
<evidence type="ECO:0000313" key="2">
    <source>
        <dbReference type="EnsemblPlants" id="AET5Gv20411200.17"/>
    </source>
</evidence>
<reference evidence="3" key="2">
    <citation type="journal article" date="2017" name="Nat. Plants">
        <title>The Aegilops tauschii genome reveals multiple impacts of transposons.</title>
        <authorList>
            <person name="Zhao G."/>
            <person name="Zou C."/>
            <person name="Li K."/>
            <person name="Wang K."/>
            <person name="Li T."/>
            <person name="Gao L."/>
            <person name="Zhang X."/>
            <person name="Wang H."/>
            <person name="Yang Z."/>
            <person name="Liu X."/>
            <person name="Jiang W."/>
            <person name="Mao L."/>
            <person name="Kong X."/>
            <person name="Jiao Y."/>
            <person name="Jia J."/>
        </authorList>
    </citation>
    <scope>NUCLEOTIDE SEQUENCE [LARGE SCALE GENOMIC DNA]</scope>
    <source>
        <strain evidence="3">cv. AL8/78</strain>
    </source>
</reference>
<dbReference type="AlphaFoldDB" id="A0A453KH15"/>
<dbReference type="EnsemblPlants" id="AET5Gv20411200.17">
    <property type="protein sequence ID" value="AET5Gv20411200.17"/>
    <property type="gene ID" value="AET5Gv20411200"/>
</dbReference>
<keyword evidence="3" id="KW-1185">Reference proteome</keyword>
<proteinExistence type="predicted"/>
<reference evidence="2" key="4">
    <citation type="submission" date="2019-03" db="UniProtKB">
        <authorList>
            <consortium name="EnsemblPlants"/>
        </authorList>
    </citation>
    <scope>IDENTIFICATION</scope>
</reference>
<name>A0A453KH15_AEGTS</name>
<dbReference type="Gramene" id="AET5Gv20411200.17">
    <property type="protein sequence ID" value="AET5Gv20411200.17"/>
    <property type="gene ID" value="AET5Gv20411200"/>
</dbReference>
<evidence type="ECO:0000256" key="1">
    <source>
        <dbReference type="SAM" id="Phobius"/>
    </source>
</evidence>
<reference evidence="2" key="3">
    <citation type="journal article" date="2017" name="Nature">
        <title>Genome sequence of the progenitor of the wheat D genome Aegilops tauschii.</title>
        <authorList>
            <person name="Luo M.C."/>
            <person name="Gu Y.Q."/>
            <person name="Puiu D."/>
            <person name="Wang H."/>
            <person name="Twardziok S.O."/>
            <person name="Deal K.R."/>
            <person name="Huo N."/>
            <person name="Zhu T."/>
            <person name="Wang L."/>
            <person name="Wang Y."/>
            <person name="McGuire P.E."/>
            <person name="Liu S."/>
            <person name="Long H."/>
            <person name="Ramasamy R.K."/>
            <person name="Rodriguez J.C."/>
            <person name="Van S.L."/>
            <person name="Yuan L."/>
            <person name="Wang Z."/>
            <person name="Xia Z."/>
            <person name="Xiao L."/>
            <person name="Anderson O.D."/>
            <person name="Ouyang S."/>
            <person name="Liang Y."/>
            <person name="Zimin A.V."/>
            <person name="Pertea G."/>
            <person name="Qi P."/>
            <person name="Bennetzen J.L."/>
            <person name="Dai X."/>
            <person name="Dawson M.W."/>
            <person name="Muller H.G."/>
            <person name="Kugler K."/>
            <person name="Rivarola-Duarte L."/>
            <person name="Spannagl M."/>
            <person name="Mayer K.F.X."/>
            <person name="Lu F.H."/>
            <person name="Bevan M.W."/>
            <person name="Leroy P."/>
            <person name="Li P."/>
            <person name="You F.M."/>
            <person name="Sun Q."/>
            <person name="Liu Z."/>
            <person name="Lyons E."/>
            <person name="Wicker T."/>
            <person name="Salzberg S.L."/>
            <person name="Devos K.M."/>
            <person name="Dvorak J."/>
        </authorList>
    </citation>
    <scope>NUCLEOTIDE SEQUENCE [LARGE SCALE GENOMIC DNA]</scope>
    <source>
        <strain evidence="2">cv. AL8/78</strain>
    </source>
</reference>
<evidence type="ECO:0000313" key="3">
    <source>
        <dbReference type="Proteomes" id="UP000015105"/>
    </source>
</evidence>
<feature type="transmembrane region" description="Helical" evidence="1">
    <location>
        <begin position="13"/>
        <end position="32"/>
    </location>
</feature>
<keyword evidence="1" id="KW-0812">Transmembrane</keyword>
<protein>
    <submittedName>
        <fullName evidence="2">Uncharacterized protein</fullName>
    </submittedName>
</protein>
<organism evidence="2 3">
    <name type="scientific">Aegilops tauschii subsp. strangulata</name>
    <name type="common">Goatgrass</name>
    <dbReference type="NCBI Taxonomy" id="200361"/>
    <lineage>
        <taxon>Eukaryota</taxon>
        <taxon>Viridiplantae</taxon>
        <taxon>Streptophyta</taxon>
        <taxon>Embryophyta</taxon>
        <taxon>Tracheophyta</taxon>
        <taxon>Spermatophyta</taxon>
        <taxon>Magnoliopsida</taxon>
        <taxon>Liliopsida</taxon>
        <taxon>Poales</taxon>
        <taxon>Poaceae</taxon>
        <taxon>BOP clade</taxon>
        <taxon>Pooideae</taxon>
        <taxon>Triticodae</taxon>
        <taxon>Triticeae</taxon>
        <taxon>Triticinae</taxon>
        <taxon>Aegilops</taxon>
    </lineage>
</organism>
<keyword evidence="1" id="KW-1133">Transmembrane helix</keyword>
<dbReference type="Proteomes" id="UP000015105">
    <property type="component" value="Chromosome 5D"/>
</dbReference>